<evidence type="ECO:0000256" key="1">
    <source>
        <dbReference type="SAM" id="SignalP"/>
    </source>
</evidence>
<dbReference type="RefSeq" id="WP_377459336.1">
    <property type="nucleotide sequence ID" value="NZ_JBHLUB010000029.1"/>
</dbReference>
<comment type="caution">
    <text evidence="2">The sequence shown here is derived from an EMBL/GenBank/DDBJ whole genome shotgun (WGS) entry which is preliminary data.</text>
</comment>
<dbReference type="PROSITE" id="PS51257">
    <property type="entry name" value="PROKAR_LIPOPROTEIN"/>
    <property type="match status" value="1"/>
</dbReference>
<keyword evidence="3" id="KW-1185">Reference proteome</keyword>
<name>A0ABV6PAY4_9MICC</name>
<evidence type="ECO:0000313" key="2">
    <source>
        <dbReference type="EMBL" id="MFC0582290.1"/>
    </source>
</evidence>
<keyword evidence="1" id="KW-0732">Signal</keyword>
<dbReference type="EMBL" id="JBHLUB010000029">
    <property type="protein sequence ID" value="MFC0582290.1"/>
    <property type="molecule type" value="Genomic_DNA"/>
</dbReference>
<proteinExistence type="predicted"/>
<accession>A0ABV6PAY4</accession>
<organism evidence="2 3">
    <name type="scientific">Micrococcoides hystricis</name>
    <dbReference type="NCBI Taxonomy" id="1572761"/>
    <lineage>
        <taxon>Bacteria</taxon>
        <taxon>Bacillati</taxon>
        <taxon>Actinomycetota</taxon>
        <taxon>Actinomycetes</taxon>
        <taxon>Micrococcales</taxon>
        <taxon>Micrococcaceae</taxon>
        <taxon>Micrococcoides</taxon>
    </lineage>
</organism>
<sequence length="175" mass="18231">MKFVPARGKRAFASAAALAVLLGTTSCAAINEQATTKEYSPSDGVVADIGDAKLRNIAFIADDKDAEARVIGVVGNETSQQLSVTLKVDSGEVSAQVPANQATNLEDEELTVPSSGEPGSLIPVKVTVNGTTEDLNVPVLSSALEEYADLVPGERPTDIVDHLEHDHAPSNPPTN</sequence>
<evidence type="ECO:0000313" key="3">
    <source>
        <dbReference type="Proteomes" id="UP001589862"/>
    </source>
</evidence>
<gene>
    <name evidence="2" type="ORF">ACFFFR_07845</name>
</gene>
<feature type="signal peptide" evidence="1">
    <location>
        <begin position="1"/>
        <end position="28"/>
    </location>
</feature>
<evidence type="ECO:0008006" key="4">
    <source>
        <dbReference type="Google" id="ProtNLM"/>
    </source>
</evidence>
<dbReference type="Proteomes" id="UP001589862">
    <property type="component" value="Unassembled WGS sequence"/>
</dbReference>
<protein>
    <recommendedName>
        <fullName evidence="4">DNA modification methylase</fullName>
    </recommendedName>
</protein>
<reference evidence="2 3" key="1">
    <citation type="submission" date="2024-09" db="EMBL/GenBank/DDBJ databases">
        <authorList>
            <person name="Sun Q."/>
            <person name="Mori K."/>
        </authorList>
    </citation>
    <scope>NUCLEOTIDE SEQUENCE [LARGE SCALE GENOMIC DNA]</scope>
    <source>
        <strain evidence="2 3">NCAIM B.02604</strain>
    </source>
</reference>
<feature type="chain" id="PRO_5046672956" description="DNA modification methylase" evidence="1">
    <location>
        <begin position="29"/>
        <end position="175"/>
    </location>
</feature>